<evidence type="ECO:0000256" key="11">
    <source>
        <dbReference type="SAM" id="Phobius"/>
    </source>
</evidence>
<dbReference type="InterPro" id="IPR016169">
    <property type="entry name" value="FAD-bd_PCMH_sub2"/>
</dbReference>
<dbReference type="RefSeq" id="WP_035314509.1">
    <property type="nucleotide sequence ID" value="NZ_AODH01000023.1"/>
</dbReference>
<gene>
    <name evidence="14" type="ORF">BCAMP_06735</name>
</gene>
<feature type="transmembrane region" description="Helical" evidence="11">
    <location>
        <begin position="6"/>
        <end position="29"/>
    </location>
</feature>
<evidence type="ECO:0000256" key="7">
    <source>
        <dbReference type="ARBA" id="ARBA00023122"/>
    </source>
</evidence>
<feature type="domain" description="CNNM transmembrane" evidence="13">
    <location>
        <begin position="1"/>
        <end position="201"/>
    </location>
</feature>
<keyword evidence="15" id="KW-1185">Reference proteome</keyword>
<dbReference type="GO" id="GO:0050660">
    <property type="term" value="F:flavin adenine dinucleotide binding"/>
    <property type="evidence" value="ECO:0007669"/>
    <property type="project" value="InterPro"/>
</dbReference>
<dbReference type="Proteomes" id="UP000019243">
    <property type="component" value="Unassembled WGS sequence"/>
</dbReference>
<dbReference type="Pfam" id="PF01595">
    <property type="entry name" value="CNNM"/>
    <property type="match status" value="1"/>
</dbReference>
<organism evidence="14 15">
    <name type="scientific">Brochothrix campestris FSL F6-1037</name>
    <dbReference type="NCBI Taxonomy" id="1265861"/>
    <lineage>
        <taxon>Bacteria</taxon>
        <taxon>Bacillati</taxon>
        <taxon>Bacillota</taxon>
        <taxon>Bacilli</taxon>
        <taxon>Bacillales</taxon>
        <taxon>Listeriaceae</taxon>
        <taxon>Brochothrix</taxon>
    </lineage>
</organism>
<keyword evidence="3" id="KW-1003">Cell membrane</keyword>
<comment type="similarity">
    <text evidence="2">Belongs to the UPF0053 family.</text>
</comment>
<feature type="transmembrane region" description="Helical" evidence="11">
    <location>
        <begin position="58"/>
        <end position="77"/>
    </location>
</feature>
<name>W7CSM0_9LIST</name>
<dbReference type="SUPFAM" id="SSF56176">
    <property type="entry name" value="FAD-binding/transporter-associated domain-like"/>
    <property type="match status" value="1"/>
</dbReference>
<feature type="domain" description="CBS" evidence="12">
    <location>
        <begin position="288"/>
        <end position="344"/>
    </location>
</feature>
<dbReference type="PATRIC" id="fig|1265861.3.peg.1335"/>
<evidence type="ECO:0000256" key="6">
    <source>
        <dbReference type="ARBA" id="ARBA00022989"/>
    </source>
</evidence>
<comment type="caution">
    <text evidence="14">The sequence shown here is derived from an EMBL/GenBank/DDBJ whole genome shotgun (WGS) entry which is preliminary data.</text>
</comment>
<evidence type="ECO:0000259" key="13">
    <source>
        <dbReference type="PROSITE" id="PS51846"/>
    </source>
</evidence>
<keyword evidence="5" id="KW-0677">Repeat</keyword>
<proteinExistence type="inferred from homology"/>
<dbReference type="SMART" id="SM01091">
    <property type="entry name" value="CorC_HlyC"/>
    <property type="match status" value="1"/>
</dbReference>
<dbReference type="PANTHER" id="PTHR43099:SF2">
    <property type="entry name" value="UPF0053 PROTEIN YRKA"/>
    <property type="match status" value="1"/>
</dbReference>
<dbReference type="OrthoDB" id="9798188at2"/>
<dbReference type="PANTHER" id="PTHR43099">
    <property type="entry name" value="UPF0053 PROTEIN YRKA"/>
    <property type="match status" value="1"/>
</dbReference>
<protein>
    <submittedName>
        <fullName evidence="14">Uncharacterized protein</fullName>
    </submittedName>
</protein>
<dbReference type="Gene3D" id="3.30.465.10">
    <property type="match status" value="1"/>
</dbReference>
<feature type="transmembrane region" description="Helical" evidence="11">
    <location>
        <begin position="134"/>
        <end position="156"/>
    </location>
</feature>
<keyword evidence="6 10" id="KW-1133">Transmembrane helix</keyword>
<keyword evidence="4 10" id="KW-0812">Transmembrane</keyword>
<evidence type="ECO:0000256" key="5">
    <source>
        <dbReference type="ARBA" id="ARBA00022737"/>
    </source>
</evidence>
<dbReference type="InterPro" id="IPR044751">
    <property type="entry name" value="Ion_transp-like_CBS"/>
</dbReference>
<sequence length="434" mass="48497">MDVVNSLAVIVLIIITGFFVASEFAIVALKPTKVRELEESGNKKAKYVRVITSRMNDYLAACQLGNTLAALALGWIGEATMHHWLQPLFNVLPLTPALQGPVAVVISFLAITYINVVVGELAPKTLSIQAADKVALIVARPLIAWYYAMYPFNWLLNESANLITRLFGVKRDVPLNNGVTPTELKIILNDSYRQGIVNPMEYEYVQNIFKLDDIHVQEVMVPRTEVQAINVDQTINELIEMFADHPFDNYLVVENNDKDEVVGLLHAKTIISQMANDKNIFERTVDSLMIPEMKVFEGNNLQEVLHQMRQGHQNFAVVTDEYGGTSGIITIEDILEVIVGDLDEVNESGKVRVIAPNHYMIPGDELLIDVDERLGTNLANHFVHTMGGWVLYTNFAAIEGTVIEEAGYRFKVVSTSNHAIQLVEVQKVPLITKK</sequence>
<evidence type="ECO:0000256" key="4">
    <source>
        <dbReference type="ARBA" id="ARBA00022692"/>
    </source>
</evidence>
<dbReference type="InterPro" id="IPR051676">
    <property type="entry name" value="UPF0053_domain"/>
</dbReference>
<dbReference type="InterPro" id="IPR005170">
    <property type="entry name" value="Transptr-assoc_dom"/>
</dbReference>
<dbReference type="InterPro" id="IPR046342">
    <property type="entry name" value="CBS_dom_sf"/>
</dbReference>
<dbReference type="GO" id="GO:0005886">
    <property type="term" value="C:plasma membrane"/>
    <property type="evidence" value="ECO:0007669"/>
    <property type="project" value="UniProtKB-SubCell"/>
</dbReference>
<dbReference type="AlphaFoldDB" id="W7CSM0"/>
<reference evidence="14 15" key="1">
    <citation type="submission" date="2012-12" db="EMBL/GenBank/DDBJ databases">
        <title>Novel taxa of Listeriaceae from agricultural environments in the United States.</title>
        <authorList>
            <person name="den Bakker H.C."/>
            <person name="Allred A."/>
            <person name="Warchocki S."/>
            <person name="Wright E.M."/>
            <person name="Burrell A."/>
            <person name="Nightingale K.K."/>
            <person name="Kephart D."/>
            <person name="Wiedmann M."/>
        </authorList>
    </citation>
    <scope>NUCLEOTIDE SEQUENCE [LARGE SCALE GENOMIC DNA]</scope>
    <source>
        <strain evidence="14 15">FSL F6-1037</strain>
    </source>
</reference>
<evidence type="ECO:0000256" key="1">
    <source>
        <dbReference type="ARBA" id="ARBA00004651"/>
    </source>
</evidence>
<dbReference type="Pfam" id="PF03471">
    <property type="entry name" value="CorC_HlyC"/>
    <property type="match status" value="1"/>
</dbReference>
<evidence type="ECO:0000313" key="15">
    <source>
        <dbReference type="Proteomes" id="UP000019243"/>
    </source>
</evidence>
<evidence type="ECO:0000256" key="9">
    <source>
        <dbReference type="PROSITE-ProRule" id="PRU00703"/>
    </source>
</evidence>
<feature type="domain" description="CBS" evidence="12">
    <location>
        <begin position="220"/>
        <end position="280"/>
    </location>
</feature>
<dbReference type="InterPro" id="IPR002550">
    <property type="entry name" value="CNNM"/>
</dbReference>
<dbReference type="SUPFAM" id="SSF54631">
    <property type="entry name" value="CBS-domain pair"/>
    <property type="match status" value="1"/>
</dbReference>
<evidence type="ECO:0000256" key="3">
    <source>
        <dbReference type="ARBA" id="ARBA00022475"/>
    </source>
</evidence>
<dbReference type="PROSITE" id="PS51846">
    <property type="entry name" value="CNNM"/>
    <property type="match status" value="1"/>
</dbReference>
<accession>W7CSM0</accession>
<evidence type="ECO:0000259" key="12">
    <source>
        <dbReference type="PROSITE" id="PS51371"/>
    </source>
</evidence>
<keyword evidence="8 10" id="KW-0472">Membrane</keyword>
<evidence type="ECO:0000256" key="8">
    <source>
        <dbReference type="ARBA" id="ARBA00023136"/>
    </source>
</evidence>
<keyword evidence="7 9" id="KW-0129">CBS domain</keyword>
<dbReference type="InterPro" id="IPR036318">
    <property type="entry name" value="FAD-bd_PCMH-like_sf"/>
</dbReference>
<evidence type="ECO:0000256" key="10">
    <source>
        <dbReference type="PROSITE-ProRule" id="PRU01193"/>
    </source>
</evidence>
<dbReference type="Gene3D" id="3.10.580.10">
    <property type="entry name" value="CBS-domain"/>
    <property type="match status" value="1"/>
</dbReference>
<feature type="transmembrane region" description="Helical" evidence="11">
    <location>
        <begin position="97"/>
        <end position="122"/>
    </location>
</feature>
<dbReference type="Pfam" id="PF00571">
    <property type="entry name" value="CBS"/>
    <property type="match status" value="2"/>
</dbReference>
<dbReference type="CDD" id="cd04590">
    <property type="entry name" value="CBS_pair_CorC_HlyC_assoc"/>
    <property type="match status" value="1"/>
</dbReference>
<evidence type="ECO:0000313" key="14">
    <source>
        <dbReference type="EMBL" id="EUJ39877.1"/>
    </source>
</evidence>
<dbReference type="STRING" id="1265861.BCAMP_06735"/>
<dbReference type="EMBL" id="AODH01000023">
    <property type="protein sequence ID" value="EUJ39877.1"/>
    <property type="molecule type" value="Genomic_DNA"/>
</dbReference>
<evidence type="ECO:0000256" key="2">
    <source>
        <dbReference type="ARBA" id="ARBA00006337"/>
    </source>
</evidence>
<comment type="subcellular location">
    <subcellularLocation>
        <location evidence="1">Cell membrane</location>
        <topology evidence="1">Multi-pass membrane protein</topology>
    </subcellularLocation>
</comment>
<dbReference type="PROSITE" id="PS51371">
    <property type="entry name" value="CBS"/>
    <property type="match status" value="2"/>
</dbReference>
<dbReference type="InterPro" id="IPR000644">
    <property type="entry name" value="CBS_dom"/>
</dbReference>